<dbReference type="eggNOG" id="COG1020">
    <property type="taxonomic scope" value="Bacteria"/>
</dbReference>
<dbReference type="InterPro" id="IPR042099">
    <property type="entry name" value="ANL_N_sf"/>
</dbReference>
<keyword evidence="4" id="KW-1185">Reference proteome</keyword>
<accession>E3BLN5</accession>
<dbReference type="STRING" id="796620.VIBC2010_17699"/>
<dbReference type="Pfam" id="PF00668">
    <property type="entry name" value="Condensation"/>
    <property type="match status" value="1"/>
</dbReference>
<feature type="non-terminal residue" evidence="3">
    <location>
        <position position="516"/>
    </location>
</feature>
<dbReference type="PANTHER" id="PTHR45398:SF1">
    <property type="entry name" value="ENZYME, PUTATIVE (JCVI)-RELATED"/>
    <property type="match status" value="1"/>
</dbReference>
<feature type="domain" description="AMP-dependent synthetase/ligase" evidence="1">
    <location>
        <begin position="469"/>
        <end position="516"/>
    </location>
</feature>
<dbReference type="SUPFAM" id="SSF56801">
    <property type="entry name" value="Acetyl-CoA synthetase-like"/>
    <property type="match status" value="1"/>
</dbReference>
<dbReference type="Pfam" id="PF00501">
    <property type="entry name" value="AMP-binding"/>
    <property type="match status" value="1"/>
</dbReference>
<sequence>TALPLSYAQQRLWFIDRLEGGSVHYNMPGALRLSGKLNIAALEQSFQTLYQRHESLRTCFVEQATGETYQQVQAAPTGQCLPVVDLQALSADEQTVALMTHRRELSTWPFDLTQDLMLQLRLLRLSSDESVLLLTLHHIAGDGWSVSLLMQELQALYSAYVADTTPQLTPLSIQYADYALWQRDYLQGEVLAQQTQYWEHQLAGLPDVHALPLDYPRPVQQSFAGATLSTRIPSVLSEQLQDYCTAEGATLFMGLHALFAALLSRYSNETDIVVGSPIANREQPEIAPLIGFFVNTLVLRADLSEAPSFHTLLTQCRATALDAYAHQQVPFEQLVEVLQPNRHLSHHPLFQIMLALQNNDNAELSLPDVEVQFEAADLTIAKFDLTLNVEQGANGLTLDWEYNQDLFKAETIACLARHFEALLQGALTQPERPLAELDILTRAEKQQLVEWNDTQQDFPGELCIHQLVEAQAAQQPEATALVFNRESLSYGELNQRANQLAHYLLEQGVRPDTLVG</sequence>
<dbReference type="GO" id="GO:0003824">
    <property type="term" value="F:catalytic activity"/>
    <property type="evidence" value="ECO:0007669"/>
    <property type="project" value="InterPro"/>
</dbReference>
<dbReference type="Gene3D" id="3.40.50.12780">
    <property type="entry name" value="N-terminal domain of ligase-like"/>
    <property type="match status" value="1"/>
</dbReference>
<dbReference type="EMBL" id="AEIU01000082">
    <property type="protein sequence ID" value="EFP96032.1"/>
    <property type="molecule type" value="Genomic_DNA"/>
</dbReference>
<dbReference type="InterPro" id="IPR000873">
    <property type="entry name" value="AMP-dep_synth/lig_dom"/>
</dbReference>
<dbReference type="OrthoDB" id="9757559at2"/>
<name>E3BLN5_9VIBR</name>
<dbReference type="Proteomes" id="UP000002943">
    <property type="component" value="Unassembled WGS sequence"/>
</dbReference>
<dbReference type="PANTHER" id="PTHR45398">
    <property type="match status" value="1"/>
</dbReference>
<dbReference type="RefSeq" id="WP_009601980.1">
    <property type="nucleotide sequence ID" value="NZ_AEIU01000082.1"/>
</dbReference>
<dbReference type="SUPFAM" id="SSF52777">
    <property type="entry name" value="CoA-dependent acyltransferases"/>
    <property type="match status" value="2"/>
</dbReference>
<reference evidence="3 4" key="1">
    <citation type="journal article" date="2012" name="Int. J. Syst. Evol. Microbiol.">
        <title>Vibrio caribbeanicus sp. nov., isolated from the marine sponge Scleritoderma cyanea.</title>
        <authorList>
            <person name="Hoffmann M."/>
            <person name="Monday S.R."/>
            <person name="Allard M.W."/>
            <person name="Strain E.A."/>
            <person name="Whittaker P."/>
            <person name="Naum M."/>
            <person name="McCarthy P.J."/>
            <person name="Lopez J.V."/>
            <person name="Fischer M."/>
            <person name="Brown E.W."/>
        </authorList>
    </citation>
    <scope>NUCLEOTIDE SEQUENCE [LARGE SCALE GENOMIC DNA]</scope>
    <source>
        <strain evidence="3 4">ATCC BAA-2122</strain>
    </source>
</reference>
<evidence type="ECO:0000259" key="1">
    <source>
        <dbReference type="Pfam" id="PF00501"/>
    </source>
</evidence>
<feature type="non-terminal residue" evidence="3">
    <location>
        <position position="1"/>
    </location>
</feature>
<feature type="domain" description="Condensation" evidence="2">
    <location>
        <begin position="3"/>
        <end position="449"/>
    </location>
</feature>
<dbReference type="InterPro" id="IPR001242">
    <property type="entry name" value="Condensation_dom"/>
</dbReference>
<organism evidence="3 4">
    <name type="scientific">Vibrio caribbeanicus ATCC BAA-2122</name>
    <dbReference type="NCBI Taxonomy" id="796620"/>
    <lineage>
        <taxon>Bacteria</taxon>
        <taxon>Pseudomonadati</taxon>
        <taxon>Pseudomonadota</taxon>
        <taxon>Gammaproteobacteria</taxon>
        <taxon>Vibrionales</taxon>
        <taxon>Vibrionaceae</taxon>
        <taxon>Vibrio</taxon>
    </lineage>
</organism>
<evidence type="ECO:0000313" key="3">
    <source>
        <dbReference type="EMBL" id="EFP96032.1"/>
    </source>
</evidence>
<gene>
    <name evidence="3" type="ORF">VIBC2010_17699</name>
</gene>
<evidence type="ECO:0000313" key="4">
    <source>
        <dbReference type="Proteomes" id="UP000002943"/>
    </source>
</evidence>
<dbReference type="CDD" id="cd19531">
    <property type="entry name" value="LCL_NRPS-like"/>
    <property type="match status" value="1"/>
</dbReference>
<dbReference type="Gene3D" id="3.30.559.30">
    <property type="entry name" value="Nonribosomal peptide synthetase, condensation domain"/>
    <property type="match status" value="1"/>
</dbReference>
<proteinExistence type="predicted"/>
<comment type="caution">
    <text evidence="3">The sequence shown here is derived from an EMBL/GenBank/DDBJ whole genome shotgun (WGS) entry which is preliminary data.</text>
</comment>
<protein>
    <submittedName>
        <fullName evidence="3">Amino acid adenylation domain protein</fullName>
    </submittedName>
</protein>
<dbReference type="InterPro" id="IPR023213">
    <property type="entry name" value="CAT-like_dom_sf"/>
</dbReference>
<dbReference type="Gene3D" id="3.30.559.10">
    <property type="entry name" value="Chloramphenicol acetyltransferase-like domain"/>
    <property type="match status" value="1"/>
</dbReference>
<dbReference type="AlphaFoldDB" id="E3BLN5"/>
<evidence type="ECO:0000259" key="2">
    <source>
        <dbReference type="Pfam" id="PF00668"/>
    </source>
</evidence>